<dbReference type="eggNOG" id="COG0457">
    <property type="taxonomic scope" value="Bacteria"/>
</dbReference>
<dbReference type="PANTHER" id="PTHR40940">
    <property type="entry name" value="PROTEIN BATD-RELATED"/>
    <property type="match status" value="1"/>
</dbReference>
<evidence type="ECO:0000256" key="2">
    <source>
        <dbReference type="SAM" id="SignalP"/>
    </source>
</evidence>
<reference evidence="3 4" key="2">
    <citation type="journal article" date="2015" name="Stand. Genomic Sci.">
        <title>High quality draft genomic sequence of Flavobacterium enshiense DK69(T) and comparison among Flavobacterium genomes.</title>
        <authorList>
            <person name="Zeng Z."/>
            <person name="Chen C."/>
            <person name="Du H."/>
            <person name="Wang G."/>
            <person name="Li M."/>
        </authorList>
    </citation>
    <scope>NUCLEOTIDE SEQUENCE [LARGE SCALE GENOMIC DNA]</scope>
    <source>
        <strain evidence="3 4">DK69</strain>
    </source>
</reference>
<dbReference type="Pfam" id="PF13584">
    <property type="entry name" value="BatD"/>
    <property type="match status" value="2"/>
</dbReference>
<reference evidence="4" key="1">
    <citation type="submission" date="2013-09" db="EMBL/GenBank/DDBJ databases">
        <authorList>
            <person name="Zeng Z."/>
            <person name="Chen C."/>
        </authorList>
    </citation>
    <scope>NUCLEOTIDE SEQUENCE [LARGE SCALE GENOMIC DNA]</scope>
    <source>
        <strain evidence="4">DK69</strain>
    </source>
</reference>
<feature type="signal peptide" evidence="2">
    <location>
        <begin position="1"/>
        <end position="19"/>
    </location>
</feature>
<sequence length="608" mass="67662">MRSKGFILLLFLAVQSVFAQVEFKATVSKNNIGINERLRIDFTMNDDGDNFEAPSFEGFKIFGGPNQSVSYSWVNGRKSFSKSYSFFLMPIKKGTFVIKPASIEIAGKIYKTNPVKITVGNAVAEPEPEEEEDPFAVIFGSQRRRQQQQQQQQQLPSSLKDGDGIHLVAEISNSNPYLNEPITAVYKLYVSPYVSVSDFRETASPKYNNFWSQAIDLKNLSVQMGKYNGEDYRYVVLRKTVLYPQKTGKLRIEPLTLDITMQAPTGRRDVFGRMEITNGTKKVSAGAKMINVKALPEAGKPEGFDGAVGSFDFKVKTSKTTLKSGESLELTVSASGKGNMKLFTLPKPVVPSALEMYDPEHKENVTTPLSGMHGTISDTYTIVPQYKGVYAVKPLVFSYFDLDSKSYKTITSEEIKINVLDGQMPTSGDQVASAGKQEVVKSDQFAFVKAKTELSPIYSDDFLGSSLFYTLLFGPFLIIPVIVLAKKKKEAIDSDVAGNKIRQSNKMAKKFLSEASKQLGNKEPFYDAMERAMHNFLKAKLSIETSEMSKDNIQELLVSKNAQTDTVSDFMKLMDNCEFARYAPSTSVAMQQDYDKAVSVISDLSKQI</sequence>
<dbReference type="STRING" id="1107311.Q767_08250"/>
<dbReference type="PANTHER" id="PTHR40940:SF2">
    <property type="entry name" value="BATD"/>
    <property type="match status" value="1"/>
</dbReference>
<dbReference type="AlphaFoldDB" id="A0A0A2MUA7"/>
<keyword evidence="4" id="KW-1185">Reference proteome</keyword>
<keyword evidence="1" id="KW-0472">Membrane</keyword>
<gene>
    <name evidence="3" type="ORF">Q767_08250</name>
</gene>
<dbReference type="RefSeq" id="WP_035630369.1">
    <property type="nucleotide sequence ID" value="NZ_AVCS01000007.1"/>
</dbReference>
<evidence type="ECO:0000256" key="1">
    <source>
        <dbReference type="SAM" id="Phobius"/>
    </source>
</evidence>
<organism evidence="3 4">
    <name type="scientific">Flavobacterium enshiense DK69</name>
    <dbReference type="NCBI Taxonomy" id="1107311"/>
    <lineage>
        <taxon>Bacteria</taxon>
        <taxon>Pseudomonadati</taxon>
        <taxon>Bacteroidota</taxon>
        <taxon>Flavobacteriia</taxon>
        <taxon>Flavobacteriales</taxon>
        <taxon>Flavobacteriaceae</taxon>
        <taxon>Flavobacterium</taxon>
    </lineage>
</organism>
<keyword evidence="1" id="KW-1133">Transmembrane helix</keyword>
<comment type="caution">
    <text evidence="3">The sequence shown here is derived from an EMBL/GenBank/DDBJ whole genome shotgun (WGS) entry which is preliminary data.</text>
</comment>
<name>A0A0A2MUA7_9FLAO</name>
<feature type="transmembrane region" description="Helical" evidence="1">
    <location>
        <begin position="467"/>
        <end position="485"/>
    </location>
</feature>
<keyword evidence="1" id="KW-0812">Transmembrane</keyword>
<dbReference type="InterPro" id="IPR025738">
    <property type="entry name" value="BatD"/>
</dbReference>
<accession>A0A0A2MUA7</accession>
<feature type="chain" id="PRO_5002003811" evidence="2">
    <location>
        <begin position="20"/>
        <end position="608"/>
    </location>
</feature>
<dbReference type="PATRIC" id="fig|1107311.5.peg.2844"/>
<dbReference type="Proteomes" id="UP000030149">
    <property type="component" value="Unassembled WGS sequence"/>
</dbReference>
<dbReference type="EMBL" id="JRLZ01000005">
    <property type="protein sequence ID" value="KGO96232.1"/>
    <property type="molecule type" value="Genomic_DNA"/>
</dbReference>
<keyword evidence="2" id="KW-0732">Signal</keyword>
<evidence type="ECO:0000313" key="3">
    <source>
        <dbReference type="EMBL" id="KGO96232.1"/>
    </source>
</evidence>
<dbReference type="OrthoDB" id="2079210at2"/>
<proteinExistence type="predicted"/>
<evidence type="ECO:0000313" key="4">
    <source>
        <dbReference type="Proteomes" id="UP000030149"/>
    </source>
</evidence>
<protein>
    <submittedName>
        <fullName evidence="3">BatD protein</fullName>
    </submittedName>
</protein>